<organism evidence="3">
    <name type="scientific">bioreactor metagenome</name>
    <dbReference type="NCBI Taxonomy" id="1076179"/>
    <lineage>
        <taxon>unclassified sequences</taxon>
        <taxon>metagenomes</taxon>
        <taxon>ecological metagenomes</taxon>
    </lineage>
</organism>
<dbReference type="Gene3D" id="3.30.70.100">
    <property type="match status" value="1"/>
</dbReference>
<dbReference type="GO" id="GO:0046872">
    <property type="term" value="F:metal ion binding"/>
    <property type="evidence" value="ECO:0007669"/>
    <property type="project" value="UniProtKB-KW"/>
</dbReference>
<dbReference type="PROSITE" id="PS50846">
    <property type="entry name" value="HMA_2"/>
    <property type="match status" value="1"/>
</dbReference>
<gene>
    <name evidence="3" type="ORF">SDC9_105891</name>
</gene>
<accession>A0A645B7C2</accession>
<dbReference type="FunFam" id="3.30.70.100:FF:000001">
    <property type="entry name" value="ATPase copper transporting beta"/>
    <property type="match status" value="1"/>
</dbReference>
<evidence type="ECO:0000259" key="2">
    <source>
        <dbReference type="PROSITE" id="PS50846"/>
    </source>
</evidence>
<sequence>MKAITIQLETLTCPSCMQKIESATKALQGVQKESVKVLFNSSKVKLNFDDAAITAEAIAQAITTLGYEVKKSQVKAI</sequence>
<evidence type="ECO:0000256" key="1">
    <source>
        <dbReference type="ARBA" id="ARBA00022723"/>
    </source>
</evidence>
<dbReference type="AlphaFoldDB" id="A0A645B7C2"/>
<dbReference type="SUPFAM" id="SSF55008">
    <property type="entry name" value="HMA, heavy metal-associated domain"/>
    <property type="match status" value="1"/>
</dbReference>
<reference evidence="3" key="1">
    <citation type="submission" date="2019-08" db="EMBL/GenBank/DDBJ databases">
        <authorList>
            <person name="Kucharzyk K."/>
            <person name="Murdoch R.W."/>
            <person name="Higgins S."/>
            <person name="Loffler F."/>
        </authorList>
    </citation>
    <scope>NUCLEOTIDE SEQUENCE</scope>
</reference>
<dbReference type="InterPro" id="IPR036163">
    <property type="entry name" value="HMA_dom_sf"/>
</dbReference>
<dbReference type="CDD" id="cd00371">
    <property type="entry name" value="HMA"/>
    <property type="match status" value="1"/>
</dbReference>
<dbReference type="InterPro" id="IPR006121">
    <property type="entry name" value="HMA_dom"/>
</dbReference>
<dbReference type="EMBL" id="VSSQ01017099">
    <property type="protein sequence ID" value="MPM59053.1"/>
    <property type="molecule type" value="Genomic_DNA"/>
</dbReference>
<protein>
    <recommendedName>
        <fullName evidence="2">HMA domain-containing protein</fullName>
    </recommendedName>
</protein>
<comment type="caution">
    <text evidence="3">The sequence shown here is derived from an EMBL/GenBank/DDBJ whole genome shotgun (WGS) entry which is preliminary data.</text>
</comment>
<proteinExistence type="predicted"/>
<dbReference type="Pfam" id="PF00403">
    <property type="entry name" value="HMA"/>
    <property type="match status" value="1"/>
</dbReference>
<name>A0A645B7C2_9ZZZZ</name>
<feature type="domain" description="HMA" evidence="2">
    <location>
        <begin position="2"/>
        <end position="70"/>
    </location>
</feature>
<evidence type="ECO:0000313" key="3">
    <source>
        <dbReference type="EMBL" id="MPM59053.1"/>
    </source>
</evidence>
<keyword evidence="1" id="KW-0479">Metal-binding</keyword>